<evidence type="ECO:0000313" key="2">
    <source>
        <dbReference type="EMBL" id="ORX47549.1"/>
    </source>
</evidence>
<feature type="non-terminal residue" evidence="2">
    <location>
        <position position="1"/>
    </location>
</feature>
<dbReference type="InterPro" id="IPR002014">
    <property type="entry name" value="VHS_dom"/>
</dbReference>
<evidence type="ECO:0000259" key="1">
    <source>
        <dbReference type="PROSITE" id="PS50179"/>
    </source>
</evidence>
<accession>A0A1Y1V655</accession>
<proteinExistence type="predicted"/>
<dbReference type="InterPro" id="IPR016024">
    <property type="entry name" value="ARM-type_fold"/>
</dbReference>
<feature type="domain" description="VHS" evidence="1">
    <location>
        <begin position="38"/>
        <end position="142"/>
    </location>
</feature>
<dbReference type="Proteomes" id="UP000193719">
    <property type="component" value="Unassembled WGS sequence"/>
</dbReference>
<gene>
    <name evidence="2" type="ORF">BCR36DRAFT_216558</name>
</gene>
<dbReference type="STRING" id="1754191.A0A1Y1V655"/>
<dbReference type="GO" id="GO:0043130">
    <property type="term" value="F:ubiquitin binding"/>
    <property type="evidence" value="ECO:0007669"/>
    <property type="project" value="InterPro"/>
</dbReference>
<organism evidence="2 3">
    <name type="scientific">Piromyces finnis</name>
    <dbReference type="NCBI Taxonomy" id="1754191"/>
    <lineage>
        <taxon>Eukaryota</taxon>
        <taxon>Fungi</taxon>
        <taxon>Fungi incertae sedis</taxon>
        <taxon>Chytridiomycota</taxon>
        <taxon>Chytridiomycota incertae sedis</taxon>
        <taxon>Neocallimastigomycetes</taxon>
        <taxon>Neocallimastigales</taxon>
        <taxon>Neocallimastigaceae</taxon>
        <taxon>Piromyces</taxon>
    </lineage>
</organism>
<dbReference type="EMBL" id="MCFH01000030">
    <property type="protein sequence ID" value="ORX47549.1"/>
    <property type="molecule type" value="Genomic_DNA"/>
</dbReference>
<name>A0A1Y1V655_9FUNG</name>
<dbReference type="InterPro" id="IPR011989">
    <property type="entry name" value="ARM-like"/>
</dbReference>
<dbReference type="SUPFAM" id="SSF48371">
    <property type="entry name" value="ARM repeat"/>
    <property type="match status" value="1"/>
</dbReference>
<keyword evidence="3" id="KW-1185">Reference proteome</keyword>
<dbReference type="Gene3D" id="1.25.10.10">
    <property type="entry name" value="Leucine-rich Repeat Variant"/>
    <property type="match status" value="1"/>
</dbReference>
<sequence length="302" mass="35102">KPCIKINMQDRAIPLEHNIFNQANVLDNAIKNLKISLLTSNKVEQNEWDSLMEIEDYLNDKPDSTPILSDKCADIIKKSIDLLDDNEIIPLLELINKLSLNSKIKASFVTRKDKIIIKLVEKYSDNKKTEIQTFLLKILCNWCNELEPVRYLLSDIPYENNNNKSLFINYLTNSLLSENEEIVIMALKLLNNISLFKLYINIDDEERDINIISSIVQLLQNKEILKTSVTTILSSFYLNIFENQQSSIPELLNVFDIKSIINNIIKSFDEEIKSIKDVNIKKEKELLRDLCFRIIAMVDYIQ</sequence>
<evidence type="ECO:0000313" key="3">
    <source>
        <dbReference type="Proteomes" id="UP000193719"/>
    </source>
</evidence>
<reference evidence="2 3" key="2">
    <citation type="submission" date="2016-08" db="EMBL/GenBank/DDBJ databases">
        <title>Pervasive Adenine N6-methylation of Active Genes in Fungi.</title>
        <authorList>
            <consortium name="DOE Joint Genome Institute"/>
            <person name="Mondo S.J."/>
            <person name="Dannebaum R.O."/>
            <person name="Kuo R.C."/>
            <person name="Labutti K."/>
            <person name="Haridas S."/>
            <person name="Kuo A."/>
            <person name="Salamov A."/>
            <person name="Ahrendt S.R."/>
            <person name="Lipzen A."/>
            <person name="Sullivan W."/>
            <person name="Andreopoulos W.B."/>
            <person name="Clum A."/>
            <person name="Lindquist E."/>
            <person name="Daum C."/>
            <person name="Ramamoorthy G.K."/>
            <person name="Gryganskyi A."/>
            <person name="Culley D."/>
            <person name="Magnuson J.K."/>
            <person name="James T.Y."/>
            <person name="O'Malley M.A."/>
            <person name="Stajich J.E."/>
            <person name="Spatafora J.W."/>
            <person name="Visel A."/>
            <person name="Grigoriev I.V."/>
        </authorList>
    </citation>
    <scope>NUCLEOTIDE SEQUENCE [LARGE SCALE GENOMIC DNA]</scope>
    <source>
        <strain evidence="3">finn</strain>
    </source>
</reference>
<comment type="caution">
    <text evidence="2">The sequence shown here is derived from an EMBL/GenBank/DDBJ whole genome shotgun (WGS) entry which is preliminary data.</text>
</comment>
<dbReference type="AlphaFoldDB" id="A0A1Y1V655"/>
<dbReference type="GO" id="GO:0035091">
    <property type="term" value="F:phosphatidylinositol binding"/>
    <property type="evidence" value="ECO:0007669"/>
    <property type="project" value="InterPro"/>
</dbReference>
<dbReference type="PROSITE" id="PS50179">
    <property type="entry name" value="VHS"/>
    <property type="match status" value="1"/>
</dbReference>
<feature type="non-terminal residue" evidence="2">
    <location>
        <position position="302"/>
    </location>
</feature>
<protein>
    <recommendedName>
        <fullName evidence="1">VHS domain-containing protein</fullName>
    </recommendedName>
</protein>
<reference evidence="2 3" key="1">
    <citation type="submission" date="2016-08" db="EMBL/GenBank/DDBJ databases">
        <title>Genomes of anaerobic fungi encode conserved fungal cellulosomes for biomass hydrolysis.</title>
        <authorList>
            <consortium name="DOE Joint Genome Institute"/>
            <person name="Haitjema C.H."/>
            <person name="Gilmore S.P."/>
            <person name="Henske J.K."/>
            <person name="Solomon K.V."/>
            <person name="De Groot R."/>
            <person name="Kuo A."/>
            <person name="Mondo S.J."/>
            <person name="Salamov A.A."/>
            <person name="Labutti K."/>
            <person name="Zhao Z."/>
            <person name="Chiniquy J."/>
            <person name="Barry K."/>
            <person name="Brewer H.M."/>
            <person name="Purvine S.O."/>
            <person name="Wright A.T."/>
            <person name="Boxma B."/>
            <person name="Van Alen T."/>
            <person name="Hackstein J.H."/>
            <person name="Baker S.E."/>
            <person name="Grigoriev I.V."/>
            <person name="O'Malley M.A."/>
        </authorList>
    </citation>
    <scope>NUCLEOTIDE SEQUENCE [LARGE SCALE GENOMIC DNA]</scope>
    <source>
        <strain evidence="3">finn</strain>
    </source>
</reference>